<comment type="caution">
    <text evidence="2">The sequence shown here is derived from an EMBL/GenBank/DDBJ whole genome shotgun (WGS) entry which is preliminary data.</text>
</comment>
<keyword evidence="1" id="KW-0472">Membrane</keyword>
<evidence type="ECO:0000256" key="1">
    <source>
        <dbReference type="SAM" id="Phobius"/>
    </source>
</evidence>
<keyword evidence="3" id="KW-1185">Reference proteome</keyword>
<dbReference type="OrthoDB" id="4422004at2759"/>
<dbReference type="EMBL" id="JAPWDO010000005">
    <property type="protein sequence ID" value="KAJ5471788.1"/>
    <property type="molecule type" value="Genomic_DNA"/>
</dbReference>
<keyword evidence="1" id="KW-1133">Transmembrane helix</keyword>
<reference evidence="2" key="1">
    <citation type="submission" date="2022-12" db="EMBL/GenBank/DDBJ databases">
        <authorList>
            <person name="Petersen C."/>
        </authorList>
    </citation>
    <scope>NUCLEOTIDE SEQUENCE</scope>
    <source>
        <strain evidence="2">IBT 17660</strain>
    </source>
</reference>
<dbReference type="AlphaFoldDB" id="A0A9X0BLV0"/>
<accession>A0A9X0BLV0</accession>
<reference evidence="2" key="2">
    <citation type="journal article" date="2023" name="IMA Fungus">
        <title>Comparative genomic study of the Penicillium genus elucidates a diverse pangenome and 15 lateral gene transfer events.</title>
        <authorList>
            <person name="Petersen C."/>
            <person name="Sorensen T."/>
            <person name="Nielsen M.R."/>
            <person name="Sondergaard T.E."/>
            <person name="Sorensen J.L."/>
            <person name="Fitzpatrick D.A."/>
            <person name="Frisvad J.C."/>
            <person name="Nielsen K.L."/>
        </authorList>
    </citation>
    <scope>NUCLEOTIDE SEQUENCE</scope>
    <source>
        <strain evidence="2">IBT 17660</strain>
    </source>
</reference>
<protein>
    <submittedName>
        <fullName evidence="2">Uncharacterized protein</fullName>
    </submittedName>
</protein>
<dbReference type="Proteomes" id="UP001147760">
    <property type="component" value="Unassembled WGS sequence"/>
</dbReference>
<feature type="transmembrane region" description="Helical" evidence="1">
    <location>
        <begin position="409"/>
        <end position="433"/>
    </location>
</feature>
<organism evidence="2 3">
    <name type="scientific">Penicillium desertorum</name>
    <dbReference type="NCBI Taxonomy" id="1303715"/>
    <lineage>
        <taxon>Eukaryota</taxon>
        <taxon>Fungi</taxon>
        <taxon>Dikarya</taxon>
        <taxon>Ascomycota</taxon>
        <taxon>Pezizomycotina</taxon>
        <taxon>Eurotiomycetes</taxon>
        <taxon>Eurotiomycetidae</taxon>
        <taxon>Eurotiales</taxon>
        <taxon>Aspergillaceae</taxon>
        <taxon>Penicillium</taxon>
    </lineage>
</organism>
<evidence type="ECO:0000313" key="2">
    <source>
        <dbReference type="EMBL" id="KAJ5471788.1"/>
    </source>
</evidence>
<evidence type="ECO:0000313" key="3">
    <source>
        <dbReference type="Proteomes" id="UP001147760"/>
    </source>
</evidence>
<feature type="transmembrane region" description="Helical" evidence="1">
    <location>
        <begin position="367"/>
        <end position="389"/>
    </location>
</feature>
<keyword evidence="1" id="KW-0812">Transmembrane</keyword>
<sequence length="440" mass="51074">MDPQFWADFLVGPAWFGTGKLWIGPGEPGICYKDDSLLEQLWPLPAASGNQDHTCTRFVVHRVSVPDQYRHLSDDKSITEAYPLVDDAREGPLNGAQSISARHNLVIWQNQHARDAGQDRNNQTTPWIGVVALQNQDSKIPVDNQKQWWYVFRDYISRPAMRENIDMKLRFTQFWEGRPQRTLKANYSIGEIFRHHLDHHFKERTHPPFLSLVQQAPNLMLMDIFRLVGCFWITELESKHLRLSWIEQYYYAQVKKRRERFSLFNLLIPNPGGVLSEKIQTDLTNLHGHRIEIGSYHYLLTETAKHCKTYEGAIWKEIVPEYKRLSDDFGYLQEATNRLESRVDKTTSYLHSISEDLEKERSGYRNMLLFILAVWAFLVSPISLSASIVNLERGQTATKVGSVQVFWKVAVSVGASVILLIISMLLLAEIFYWRARRRVG</sequence>
<proteinExistence type="predicted"/>
<name>A0A9X0BLV0_9EURO</name>
<gene>
    <name evidence="2" type="ORF">N7530_009145</name>
</gene>